<reference evidence="2 3" key="1">
    <citation type="submission" date="2020-08" db="EMBL/GenBank/DDBJ databases">
        <title>A Genomic Blueprint of the Chicken Gut Microbiome.</title>
        <authorList>
            <person name="Gilroy R."/>
            <person name="Ravi A."/>
            <person name="Getino M."/>
            <person name="Pursley I."/>
            <person name="Horton D.L."/>
            <person name="Alikhan N.-F."/>
            <person name="Baker D."/>
            <person name="Gharbi K."/>
            <person name="Hall N."/>
            <person name="Watson M."/>
            <person name="Adriaenssens E.M."/>
            <person name="Foster-Nyarko E."/>
            <person name="Jarju S."/>
            <person name="Secka A."/>
            <person name="Antonio M."/>
            <person name="Oren A."/>
            <person name="Chaudhuri R."/>
            <person name="La Ragione R.M."/>
            <person name="Hildebrand F."/>
            <person name="Pallen M.J."/>
        </authorList>
    </citation>
    <scope>NUCLEOTIDE SEQUENCE [LARGE SCALE GENOMIC DNA]</scope>
    <source>
        <strain evidence="2 3">Sa2CUA2</strain>
    </source>
</reference>
<evidence type="ECO:0000313" key="3">
    <source>
        <dbReference type="Proteomes" id="UP000611945"/>
    </source>
</evidence>
<dbReference type="Pfam" id="PF13590">
    <property type="entry name" value="DUF4136"/>
    <property type="match status" value="1"/>
</dbReference>
<dbReference type="Gene3D" id="3.30.160.670">
    <property type="match status" value="1"/>
</dbReference>
<evidence type="ECO:0000259" key="1">
    <source>
        <dbReference type="Pfam" id="PF13590"/>
    </source>
</evidence>
<name>A0ABR8TJL1_9PSED</name>
<organism evidence="2 3">
    <name type="scientific">Serpens gallinarum</name>
    <dbReference type="NCBI Taxonomy" id="2763075"/>
    <lineage>
        <taxon>Bacteria</taxon>
        <taxon>Pseudomonadati</taxon>
        <taxon>Pseudomonadota</taxon>
        <taxon>Gammaproteobacteria</taxon>
        <taxon>Pseudomonadales</taxon>
        <taxon>Pseudomonadaceae</taxon>
        <taxon>Pseudomonas</taxon>
    </lineage>
</organism>
<proteinExistence type="predicted"/>
<accession>A0ABR8TJL1</accession>
<comment type="caution">
    <text evidence="2">The sequence shown here is derived from an EMBL/GenBank/DDBJ whole genome shotgun (WGS) entry which is preliminary data.</text>
</comment>
<dbReference type="PROSITE" id="PS51257">
    <property type="entry name" value="PROKAR_LIPOPROTEIN"/>
    <property type="match status" value="1"/>
</dbReference>
<dbReference type="RefSeq" id="WP_251834744.1">
    <property type="nucleotide sequence ID" value="NZ_JACSQG010000001.1"/>
</dbReference>
<gene>
    <name evidence="2" type="ORF">H9642_02030</name>
</gene>
<dbReference type="Proteomes" id="UP000611945">
    <property type="component" value="Unassembled WGS sequence"/>
</dbReference>
<dbReference type="EMBL" id="JACSQG010000001">
    <property type="protein sequence ID" value="MBD7975962.1"/>
    <property type="molecule type" value="Genomic_DNA"/>
</dbReference>
<dbReference type="InterPro" id="IPR025411">
    <property type="entry name" value="DUF4136"/>
</dbReference>
<feature type="domain" description="DUF4136" evidence="1">
    <location>
        <begin position="50"/>
        <end position="213"/>
    </location>
</feature>
<sequence>MIRPALLTLSLVLAACQGNNPYTASSAPLPPAPSLAATGVDVSAYPAAPRDYGRYRSWAWQPGLLPAGTTEASPEQVQSAIAAGLDQVGLRPARDNRTADLLVSADLRVERRLQRRYDDYGYGGYGYGYGYHPGLYPYGYHSPHHSGYGLAMSVPLVRTFETEVLVVDIQLHDGRDGQPVWSGSAEAVRGSDRHTRSDSLHDAVRQALAGYPPY</sequence>
<keyword evidence="3" id="KW-1185">Reference proteome</keyword>
<evidence type="ECO:0000313" key="2">
    <source>
        <dbReference type="EMBL" id="MBD7975962.1"/>
    </source>
</evidence>
<protein>
    <submittedName>
        <fullName evidence="2">DUF4136 domain-containing protein</fullName>
    </submittedName>
</protein>